<dbReference type="InterPro" id="IPR044294">
    <property type="entry name" value="Lipase-like"/>
</dbReference>
<dbReference type="GO" id="GO:0047372">
    <property type="term" value="F:monoacylglycerol lipase activity"/>
    <property type="evidence" value="ECO:0007669"/>
    <property type="project" value="TreeGrafter"/>
</dbReference>
<evidence type="ECO:0000313" key="7">
    <source>
        <dbReference type="Proteomes" id="UP000094385"/>
    </source>
</evidence>
<feature type="compositionally biased region" description="Polar residues" evidence="3">
    <location>
        <begin position="328"/>
        <end position="343"/>
    </location>
</feature>
<evidence type="ECO:0000256" key="3">
    <source>
        <dbReference type="SAM" id="MobiDB-lite"/>
    </source>
</evidence>
<dbReference type="Proteomes" id="UP000094385">
    <property type="component" value="Unassembled WGS sequence"/>
</dbReference>
<dbReference type="GO" id="GO:0004622">
    <property type="term" value="F:phosphatidylcholine lysophospholipase activity"/>
    <property type="evidence" value="ECO:0007669"/>
    <property type="project" value="TreeGrafter"/>
</dbReference>
<protein>
    <recommendedName>
        <fullName evidence="5">DUF676 domain-containing protein</fullName>
    </recommendedName>
</protein>
<dbReference type="PANTHER" id="PTHR12482">
    <property type="entry name" value="LIPASE ROG1-RELATED-RELATED"/>
    <property type="match status" value="1"/>
</dbReference>
<dbReference type="SUPFAM" id="SSF53474">
    <property type="entry name" value="alpha/beta-Hydrolases"/>
    <property type="match status" value="1"/>
</dbReference>
<accession>A0A1E3Q7I0</accession>
<dbReference type="Pfam" id="PF05057">
    <property type="entry name" value="DUF676"/>
    <property type="match status" value="1"/>
</dbReference>
<evidence type="ECO:0000259" key="5">
    <source>
        <dbReference type="Pfam" id="PF05057"/>
    </source>
</evidence>
<dbReference type="AlphaFoldDB" id="A0A1E3Q7I0"/>
<evidence type="ECO:0000313" key="6">
    <source>
        <dbReference type="EMBL" id="ODQ73570.1"/>
    </source>
</evidence>
<keyword evidence="4" id="KW-0472">Membrane</keyword>
<keyword evidence="4" id="KW-1133">Transmembrane helix</keyword>
<evidence type="ECO:0000256" key="1">
    <source>
        <dbReference type="ARBA" id="ARBA00007920"/>
    </source>
</evidence>
<name>A0A1E3Q7I0_LIPST</name>
<dbReference type="InterPro" id="IPR007751">
    <property type="entry name" value="DUF676_lipase-like"/>
</dbReference>
<sequence length="443" mass="50046">MSDDHLFVLLHGFWGNMSHLYRARELLLNEYPDARVLVASTYPGNLTYDGISICGRRVIEEIENRVKDIKESDGVAIRKFSVAGYSLGGLIARYVVGELYNSGFFNEIKPMNFTTFATPHLGTCSEKPGFARWAFNYYGRNWLSQSGRDMFLGNNGIVPKLADPEGYYYCALTKFERLSLYANVTNDRSVPFFTAFMSERDPFTDLANCKPLYIDEYEPVILDLSREMNILHTPVKRKWSRRDYVFFTVLFTVGPIILVGALITITVSAQLSERRIRQSYQSYTLPRRSVEMTQQSGKNVTEAELMQDVVEDLLDAAGTEEPDAGPTNDGTQYQSSGNNSSVKNARGHKTRTSSVSTLDTVCSSVVAHKARHPDSVGNHTPEKALDLEEVQLRMCNELNKLQWNKYAVQIHQTFHSHAAIVNRKGQLPEGDIVLGHWAERLVV</sequence>
<reference evidence="6 7" key="1">
    <citation type="journal article" date="2016" name="Proc. Natl. Acad. Sci. U.S.A.">
        <title>Comparative genomics of biotechnologically important yeasts.</title>
        <authorList>
            <person name="Riley R."/>
            <person name="Haridas S."/>
            <person name="Wolfe K.H."/>
            <person name="Lopes M.R."/>
            <person name="Hittinger C.T."/>
            <person name="Goeker M."/>
            <person name="Salamov A.A."/>
            <person name="Wisecaver J.H."/>
            <person name="Long T.M."/>
            <person name="Calvey C.H."/>
            <person name="Aerts A.L."/>
            <person name="Barry K.W."/>
            <person name="Choi C."/>
            <person name="Clum A."/>
            <person name="Coughlan A.Y."/>
            <person name="Deshpande S."/>
            <person name="Douglass A.P."/>
            <person name="Hanson S.J."/>
            <person name="Klenk H.-P."/>
            <person name="LaButti K.M."/>
            <person name="Lapidus A."/>
            <person name="Lindquist E.A."/>
            <person name="Lipzen A.M."/>
            <person name="Meier-Kolthoff J.P."/>
            <person name="Ohm R.A."/>
            <person name="Otillar R.P."/>
            <person name="Pangilinan J.L."/>
            <person name="Peng Y."/>
            <person name="Rokas A."/>
            <person name="Rosa C.A."/>
            <person name="Scheuner C."/>
            <person name="Sibirny A.A."/>
            <person name="Slot J.C."/>
            <person name="Stielow J.B."/>
            <person name="Sun H."/>
            <person name="Kurtzman C.P."/>
            <person name="Blackwell M."/>
            <person name="Grigoriev I.V."/>
            <person name="Jeffries T.W."/>
        </authorList>
    </citation>
    <scope>NUCLEOTIDE SEQUENCE [LARGE SCALE GENOMIC DNA]</scope>
    <source>
        <strain evidence="6 7">NRRL Y-11557</strain>
    </source>
</reference>
<keyword evidence="7" id="KW-1185">Reference proteome</keyword>
<feature type="transmembrane region" description="Helical" evidence="4">
    <location>
        <begin position="244"/>
        <end position="269"/>
    </location>
</feature>
<organism evidence="6 7">
    <name type="scientific">Lipomyces starkeyi NRRL Y-11557</name>
    <dbReference type="NCBI Taxonomy" id="675824"/>
    <lineage>
        <taxon>Eukaryota</taxon>
        <taxon>Fungi</taxon>
        <taxon>Dikarya</taxon>
        <taxon>Ascomycota</taxon>
        <taxon>Saccharomycotina</taxon>
        <taxon>Lipomycetes</taxon>
        <taxon>Lipomycetales</taxon>
        <taxon>Lipomycetaceae</taxon>
        <taxon>Lipomyces</taxon>
    </lineage>
</organism>
<keyword evidence="4" id="KW-0812">Transmembrane</keyword>
<dbReference type="InterPro" id="IPR029058">
    <property type="entry name" value="AB_hydrolase_fold"/>
</dbReference>
<dbReference type="EMBL" id="KV454293">
    <property type="protein sequence ID" value="ODQ73570.1"/>
    <property type="molecule type" value="Genomic_DNA"/>
</dbReference>
<feature type="domain" description="DUF676" evidence="5">
    <location>
        <begin position="3"/>
        <end position="194"/>
    </location>
</feature>
<gene>
    <name evidence="6" type="ORF">LIPSTDRAFT_70576</name>
</gene>
<comment type="similarity">
    <text evidence="1">Belongs to the putative lipase ROG1 family.</text>
</comment>
<keyword evidence="2" id="KW-0443">Lipid metabolism</keyword>
<dbReference type="OrthoDB" id="273452at2759"/>
<dbReference type="GO" id="GO:0016042">
    <property type="term" value="P:lipid catabolic process"/>
    <property type="evidence" value="ECO:0007669"/>
    <property type="project" value="UniProtKB-KW"/>
</dbReference>
<evidence type="ECO:0000256" key="4">
    <source>
        <dbReference type="SAM" id="Phobius"/>
    </source>
</evidence>
<dbReference type="PANTHER" id="PTHR12482:SF65">
    <property type="entry name" value="ESTERASE, PUTATIVE (AFU_ORTHOLOGUE AFUA_3G12320)-RELATED"/>
    <property type="match status" value="1"/>
</dbReference>
<feature type="region of interest" description="Disordered" evidence="3">
    <location>
        <begin position="318"/>
        <end position="354"/>
    </location>
</feature>
<dbReference type="Gene3D" id="3.40.50.1820">
    <property type="entry name" value="alpha/beta hydrolase"/>
    <property type="match status" value="1"/>
</dbReference>
<evidence type="ECO:0000256" key="2">
    <source>
        <dbReference type="ARBA" id="ARBA00022963"/>
    </source>
</evidence>
<keyword evidence="2" id="KW-0442">Lipid degradation</keyword>
<proteinExistence type="inferred from homology"/>
<dbReference type="GO" id="GO:0005811">
    <property type="term" value="C:lipid droplet"/>
    <property type="evidence" value="ECO:0007669"/>
    <property type="project" value="TreeGrafter"/>
</dbReference>